<organism evidence="1 2">
    <name type="scientific">Chryseobacterium takakiae</name>
    <dbReference type="NCBI Taxonomy" id="1302685"/>
    <lineage>
        <taxon>Bacteria</taxon>
        <taxon>Pseudomonadati</taxon>
        <taxon>Bacteroidota</taxon>
        <taxon>Flavobacteriia</taxon>
        <taxon>Flavobacteriales</taxon>
        <taxon>Weeksellaceae</taxon>
        <taxon>Chryseobacterium group</taxon>
        <taxon>Chryseobacterium</taxon>
    </lineage>
</organism>
<dbReference type="RefSeq" id="WP_072885637.1">
    <property type="nucleotide sequence ID" value="NZ_FQVO01000012.1"/>
</dbReference>
<sequence>MKKLFSVFVFVIILSCTKKEGTMVHEDGYYRFLTYGFPNVERDKLKDLISSQWKIKYENVAGCTVTQELMDSVRAENEKTDLALQKKYGKNWKEKYENDIQKALMKQVDIMDVLITNQMFRKELVSHQIEIDNVEKDAEELDRPDFYKVNIYKDHSTIAFTVNVDIKNRKVNLIK</sequence>
<dbReference type="Proteomes" id="UP000184236">
    <property type="component" value="Unassembled WGS sequence"/>
</dbReference>
<dbReference type="STRING" id="1302685.SAMN05444408_11290"/>
<evidence type="ECO:0000313" key="2">
    <source>
        <dbReference type="Proteomes" id="UP000184236"/>
    </source>
</evidence>
<dbReference type="PROSITE" id="PS51257">
    <property type="entry name" value="PROKAR_LIPOPROTEIN"/>
    <property type="match status" value="1"/>
</dbReference>
<gene>
    <name evidence="1" type="ORF">SAMN05444408_11290</name>
</gene>
<accession>A0A1M5AA99</accession>
<dbReference type="AlphaFoldDB" id="A0A1M5AA99"/>
<dbReference type="EMBL" id="FQVO01000012">
    <property type="protein sequence ID" value="SHF27193.1"/>
    <property type="molecule type" value="Genomic_DNA"/>
</dbReference>
<name>A0A1M5AA99_9FLAO</name>
<dbReference type="OrthoDB" id="1271386at2"/>
<proteinExistence type="predicted"/>
<keyword evidence="2" id="KW-1185">Reference proteome</keyword>
<evidence type="ECO:0000313" key="1">
    <source>
        <dbReference type="EMBL" id="SHF27193.1"/>
    </source>
</evidence>
<reference evidence="2" key="1">
    <citation type="submission" date="2016-11" db="EMBL/GenBank/DDBJ databases">
        <authorList>
            <person name="Varghese N."/>
            <person name="Submissions S."/>
        </authorList>
    </citation>
    <scope>NUCLEOTIDE SEQUENCE [LARGE SCALE GENOMIC DNA]</scope>
    <source>
        <strain evidence="2">DSM 26898</strain>
    </source>
</reference>
<protein>
    <submittedName>
        <fullName evidence="1">Uncharacterized protein</fullName>
    </submittedName>
</protein>